<comment type="caution">
    <text evidence="1">The sequence shown here is derived from an EMBL/GenBank/DDBJ whole genome shotgun (WGS) entry which is preliminary data.</text>
</comment>
<dbReference type="EMBL" id="RDQH01000330">
    <property type="protein sequence ID" value="RXI01022.1"/>
    <property type="molecule type" value="Genomic_DNA"/>
</dbReference>
<evidence type="ECO:0000313" key="2">
    <source>
        <dbReference type="Proteomes" id="UP000290289"/>
    </source>
</evidence>
<organism evidence="1 2">
    <name type="scientific">Malus domestica</name>
    <name type="common">Apple</name>
    <name type="synonym">Pyrus malus</name>
    <dbReference type="NCBI Taxonomy" id="3750"/>
    <lineage>
        <taxon>Eukaryota</taxon>
        <taxon>Viridiplantae</taxon>
        <taxon>Streptophyta</taxon>
        <taxon>Embryophyta</taxon>
        <taxon>Tracheophyta</taxon>
        <taxon>Spermatophyta</taxon>
        <taxon>Magnoliopsida</taxon>
        <taxon>eudicotyledons</taxon>
        <taxon>Gunneridae</taxon>
        <taxon>Pentapetalae</taxon>
        <taxon>rosids</taxon>
        <taxon>fabids</taxon>
        <taxon>Rosales</taxon>
        <taxon>Rosaceae</taxon>
        <taxon>Amygdaloideae</taxon>
        <taxon>Maleae</taxon>
        <taxon>Malus</taxon>
    </lineage>
</organism>
<evidence type="ECO:0000313" key="1">
    <source>
        <dbReference type="EMBL" id="RXI01022.1"/>
    </source>
</evidence>
<dbReference type="AlphaFoldDB" id="A0A498K6P1"/>
<protein>
    <submittedName>
        <fullName evidence="1">Uncharacterized protein</fullName>
    </submittedName>
</protein>
<name>A0A498K6P1_MALDO</name>
<proteinExistence type="predicted"/>
<dbReference type="Proteomes" id="UP000290289">
    <property type="component" value="Chromosome 4"/>
</dbReference>
<accession>A0A498K6P1</accession>
<gene>
    <name evidence="1" type="ORF">DVH24_001256</name>
</gene>
<sequence>MLCPDLSYAAMLFGIRIGSRALNRRNSTRQCMRCREAVAEEHKLLERMVEDNEKMGVLKKNLIPDEAFYSESKYYLCVSNPIPSISRIELLILHGSRNTVHSG</sequence>
<reference evidence="1 2" key="1">
    <citation type="submission" date="2018-10" db="EMBL/GenBank/DDBJ databases">
        <title>A high-quality apple genome assembly.</title>
        <authorList>
            <person name="Hu J."/>
        </authorList>
    </citation>
    <scope>NUCLEOTIDE SEQUENCE [LARGE SCALE GENOMIC DNA]</scope>
    <source>
        <strain evidence="2">cv. HFTH1</strain>
        <tissue evidence="1">Young leaf</tissue>
    </source>
</reference>
<keyword evidence="2" id="KW-1185">Reference proteome</keyword>